<evidence type="ECO:0000313" key="2">
    <source>
        <dbReference type="EMBL" id="GBM92625.1"/>
    </source>
</evidence>
<dbReference type="Proteomes" id="UP000499080">
    <property type="component" value="Unassembled WGS sequence"/>
</dbReference>
<evidence type="ECO:0000256" key="1">
    <source>
        <dbReference type="SAM" id="MobiDB-lite"/>
    </source>
</evidence>
<dbReference type="AlphaFoldDB" id="A0A4Y2JS60"/>
<dbReference type="EMBL" id="BGPR01003806">
    <property type="protein sequence ID" value="GBM92625.1"/>
    <property type="molecule type" value="Genomic_DNA"/>
</dbReference>
<name>A0A4Y2JS60_ARAVE</name>
<protein>
    <submittedName>
        <fullName evidence="2">Uncharacterized protein</fullName>
    </submittedName>
</protein>
<accession>A0A4Y2JS60</accession>
<feature type="non-terminal residue" evidence="2">
    <location>
        <position position="64"/>
    </location>
</feature>
<reference evidence="2 3" key="1">
    <citation type="journal article" date="2019" name="Sci. Rep.">
        <title>Orb-weaving spider Araneus ventricosus genome elucidates the spidroin gene catalogue.</title>
        <authorList>
            <person name="Kono N."/>
            <person name="Nakamura H."/>
            <person name="Ohtoshi R."/>
            <person name="Moran D.A.P."/>
            <person name="Shinohara A."/>
            <person name="Yoshida Y."/>
            <person name="Fujiwara M."/>
            <person name="Mori M."/>
            <person name="Tomita M."/>
            <person name="Arakawa K."/>
        </authorList>
    </citation>
    <scope>NUCLEOTIDE SEQUENCE [LARGE SCALE GENOMIC DNA]</scope>
</reference>
<evidence type="ECO:0000313" key="3">
    <source>
        <dbReference type="Proteomes" id="UP000499080"/>
    </source>
</evidence>
<comment type="caution">
    <text evidence="2">The sequence shown here is derived from an EMBL/GenBank/DDBJ whole genome shotgun (WGS) entry which is preliminary data.</text>
</comment>
<keyword evidence="3" id="KW-1185">Reference proteome</keyword>
<gene>
    <name evidence="2" type="ORF">AVEN_9270_1</name>
</gene>
<proteinExistence type="predicted"/>
<sequence length="64" mass="7720">MFSDESRLSLQSNSPTFHMESARYPSEPPREHRLETIVTWYGRLGAELFWFQNHPYVLQYVTER</sequence>
<feature type="region of interest" description="Disordered" evidence="1">
    <location>
        <begin position="1"/>
        <end position="28"/>
    </location>
</feature>
<organism evidence="2 3">
    <name type="scientific">Araneus ventricosus</name>
    <name type="common">Orbweaver spider</name>
    <name type="synonym">Epeira ventricosa</name>
    <dbReference type="NCBI Taxonomy" id="182803"/>
    <lineage>
        <taxon>Eukaryota</taxon>
        <taxon>Metazoa</taxon>
        <taxon>Ecdysozoa</taxon>
        <taxon>Arthropoda</taxon>
        <taxon>Chelicerata</taxon>
        <taxon>Arachnida</taxon>
        <taxon>Araneae</taxon>
        <taxon>Araneomorphae</taxon>
        <taxon>Entelegynae</taxon>
        <taxon>Araneoidea</taxon>
        <taxon>Araneidae</taxon>
        <taxon>Araneus</taxon>
    </lineage>
</organism>